<comment type="caution">
    <text evidence="3">The sequence shown here is derived from an EMBL/GenBank/DDBJ whole genome shotgun (WGS) entry which is preliminary data.</text>
</comment>
<dbReference type="PROSITE" id="PS01009">
    <property type="entry name" value="CRISP_1"/>
    <property type="match status" value="1"/>
</dbReference>
<accession>A0A7W8I031</accession>
<dbReference type="InterPro" id="IPR014044">
    <property type="entry name" value="CAP_dom"/>
</dbReference>
<evidence type="ECO:0000259" key="2">
    <source>
        <dbReference type="SMART" id="SM00198"/>
    </source>
</evidence>
<dbReference type="AlphaFoldDB" id="A0A7W8I031"/>
<dbReference type="RefSeq" id="WP_343771717.1">
    <property type="nucleotide sequence ID" value="NZ_BAAAFF010000002.1"/>
</dbReference>
<dbReference type="Gene3D" id="3.40.33.10">
    <property type="entry name" value="CAP"/>
    <property type="match status" value="1"/>
</dbReference>
<dbReference type="InterPro" id="IPR035940">
    <property type="entry name" value="CAP_sf"/>
</dbReference>
<dbReference type="Proteomes" id="UP000566663">
    <property type="component" value="Unassembled WGS sequence"/>
</dbReference>
<proteinExistence type="predicted"/>
<dbReference type="PANTHER" id="PTHR10334">
    <property type="entry name" value="CYSTEINE-RICH SECRETORY PROTEIN-RELATED"/>
    <property type="match status" value="1"/>
</dbReference>
<dbReference type="PRINTS" id="PR00837">
    <property type="entry name" value="V5TPXLIKE"/>
</dbReference>
<dbReference type="GO" id="GO:0005576">
    <property type="term" value="C:extracellular region"/>
    <property type="evidence" value="ECO:0007669"/>
    <property type="project" value="InterPro"/>
</dbReference>
<dbReference type="InterPro" id="IPR001283">
    <property type="entry name" value="CRISP-related"/>
</dbReference>
<evidence type="ECO:0000313" key="3">
    <source>
        <dbReference type="EMBL" id="MBB5293096.1"/>
    </source>
</evidence>
<dbReference type="PRINTS" id="PR00838">
    <property type="entry name" value="V5ALLERGEN"/>
</dbReference>
<feature type="region of interest" description="Disordered" evidence="1">
    <location>
        <begin position="1"/>
        <end position="34"/>
    </location>
</feature>
<evidence type="ECO:0000256" key="1">
    <source>
        <dbReference type="SAM" id="MobiDB-lite"/>
    </source>
</evidence>
<feature type="domain" description="SCP" evidence="2">
    <location>
        <begin position="35"/>
        <end position="173"/>
    </location>
</feature>
<dbReference type="EMBL" id="JACHFZ010000007">
    <property type="protein sequence ID" value="MBB5293096.1"/>
    <property type="molecule type" value="Genomic_DNA"/>
</dbReference>
<evidence type="ECO:0000313" key="4">
    <source>
        <dbReference type="Proteomes" id="UP000566663"/>
    </source>
</evidence>
<name>A0A7W8I031_9CAUL</name>
<reference evidence="3 4" key="1">
    <citation type="submission" date="2020-08" db="EMBL/GenBank/DDBJ databases">
        <title>Genomic Encyclopedia of Type Strains, Phase IV (KMG-IV): sequencing the most valuable type-strain genomes for metagenomic binning, comparative biology and taxonomic classification.</title>
        <authorList>
            <person name="Goeker M."/>
        </authorList>
    </citation>
    <scope>NUCLEOTIDE SEQUENCE [LARGE SCALE GENOMIC DNA]</scope>
    <source>
        <strain evidence="3 4">DSM 25335</strain>
    </source>
</reference>
<protein>
    <recommendedName>
        <fullName evidence="2">SCP domain-containing protein</fullName>
    </recommendedName>
</protein>
<dbReference type="SUPFAM" id="SSF55797">
    <property type="entry name" value="PR-1-like"/>
    <property type="match status" value="1"/>
</dbReference>
<dbReference type="Pfam" id="PF00188">
    <property type="entry name" value="CAP"/>
    <property type="match status" value="1"/>
</dbReference>
<dbReference type="InterPro" id="IPR002413">
    <property type="entry name" value="V5_allergen-like"/>
</dbReference>
<keyword evidence="4" id="KW-1185">Reference proteome</keyword>
<gene>
    <name evidence="3" type="ORF">HNQ67_002642</name>
</gene>
<dbReference type="SMART" id="SM00198">
    <property type="entry name" value="SCP"/>
    <property type="match status" value="1"/>
</dbReference>
<organism evidence="3 4">
    <name type="scientific">Brevundimonas basaltis</name>
    <dbReference type="NCBI Taxonomy" id="472166"/>
    <lineage>
        <taxon>Bacteria</taxon>
        <taxon>Pseudomonadati</taxon>
        <taxon>Pseudomonadota</taxon>
        <taxon>Alphaproteobacteria</taxon>
        <taxon>Caulobacterales</taxon>
        <taxon>Caulobacteraceae</taxon>
        <taxon>Brevundimonas</taxon>
    </lineage>
</organism>
<dbReference type="InterPro" id="IPR018244">
    <property type="entry name" value="Allrgn_V5/Tpx1_CS"/>
</dbReference>
<sequence length="177" mass="19842">MVGCAPTPLLVDRRPPQARPVVPVEAPREAPPSTDVERRLLAAHNAERTRVGVPPLRWADNLEAEARVWARELIGSNTFAHDPTRHGHGENLWTGWGGRVWTPEEMVGEWIAEKADYRHDVFPNVSRTGKWSDVGHYSQLVWRGTTHVGCAIETRGERSVLACRYAPPGNIDGRRAY</sequence>